<reference evidence="2" key="1">
    <citation type="journal article" date="2023" name="Front. Plant Sci.">
        <title>Chromosomal-level genome assembly of Melastoma candidum provides insights into trichome evolution.</title>
        <authorList>
            <person name="Zhong Y."/>
            <person name="Wu W."/>
            <person name="Sun C."/>
            <person name="Zou P."/>
            <person name="Liu Y."/>
            <person name="Dai S."/>
            <person name="Zhou R."/>
        </authorList>
    </citation>
    <scope>NUCLEOTIDE SEQUENCE [LARGE SCALE GENOMIC DNA]</scope>
</reference>
<proteinExistence type="predicted"/>
<accession>A0ACB9R0T0</accession>
<dbReference type="EMBL" id="CM042884">
    <property type="protein sequence ID" value="KAI4369607.1"/>
    <property type="molecule type" value="Genomic_DNA"/>
</dbReference>
<name>A0ACB9R0T0_9MYRT</name>
<evidence type="ECO:0000313" key="2">
    <source>
        <dbReference type="Proteomes" id="UP001057402"/>
    </source>
</evidence>
<gene>
    <name evidence="1" type="ORF">MLD38_018032</name>
</gene>
<comment type="caution">
    <text evidence="1">The sequence shown here is derived from an EMBL/GenBank/DDBJ whole genome shotgun (WGS) entry which is preliminary data.</text>
</comment>
<dbReference type="Proteomes" id="UP001057402">
    <property type="component" value="Chromosome 5"/>
</dbReference>
<protein>
    <submittedName>
        <fullName evidence="1">Uncharacterized protein</fullName>
    </submittedName>
</protein>
<organism evidence="1 2">
    <name type="scientific">Melastoma candidum</name>
    <dbReference type="NCBI Taxonomy" id="119954"/>
    <lineage>
        <taxon>Eukaryota</taxon>
        <taxon>Viridiplantae</taxon>
        <taxon>Streptophyta</taxon>
        <taxon>Embryophyta</taxon>
        <taxon>Tracheophyta</taxon>
        <taxon>Spermatophyta</taxon>
        <taxon>Magnoliopsida</taxon>
        <taxon>eudicotyledons</taxon>
        <taxon>Gunneridae</taxon>
        <taxon>Pentapetalae</taxon>
        <taxon>rosids</taxon>
        <taxon>malvids</taxon>
        <taxon>Myrtales</taxon>
        <taxon>Melastomataceae</taxon>
        <taxon>Melastomatoideae</taxon>
        <taxon>Melastomateae</taxon>
        <taxon>Melastoma</taxon>
    </lineage>
</organism>
<sequence length="160" mass="17457">MLGPDCCSNSPSLNPTSSVSQMEVGGFKAYVSCSLNSKQAVLVVSDVYAKVVKLSKPGLIRAAVLLQPSFITVDDIKRVKVPIAILGAEIDRLSPPELLKQFDEALAAKPEIFTKVSHGRTVRYKVKDELVVKAAEEAPKNAIEWFSKCLKSWNRVPTSL</sequence>
<keyword evidence="2" id="KW-1185">Reference proteome</keyword>
<evidence type="ECO:0000313" key="1">
    <source>
        <dbReference type="EMBL" id="KAI4369607.1"/>
    </source>
</evidence>